<dbReference type="Gene3D" id="3.90.550.10">
    <property type="entry name" value="Spore Coat Polysaccharide Biosynthesis Protein SpsA, Chain A"/>
    <property type="match status" value="1"/>
</dbReference>
<feature type="transmembrane region" description="Helical" evidence="8">
    <location>
        <begin position="310"/>
        <end position="333"/>
    </location>
</feature>
<dbReference type="Pfam" id="PF00535">
    <property type="entry name" value="Glycos_transf_2"/>
    <property type="match status" value="1"/>
</dbReference>
<dbReference type="EMBL" id="BMDW01000001">
    <property type="protein sequence ID" value="GGA33980.1"/>
    <property type="molecule type" value="Genomic_DNA"/>
</dbReference>
<keyword evidence="2" id="KW-0328">Glycosyltransferase</keyword>
<feature type="transmembrane region" description="Helical" evidence="8">
    <location>
        <begin position="270"/>
        <end position="298"/>
    </location>
</feature>
<evidence type="ECO:0000256" key="4">
    <source>
        <dbReference type="ARBA" id="ARBA00022692"/>
    </source>
</evidence>
<evidence type="ECO:0000313" key="10">
    <source>
        <dbReference type="EMBL" id="GGA33980.1"/>
    </source>
</evidence>
<keyword evidence="6 8" id="KW-1133">Transmembrane helix</keyword>
<accession>A0ABQ1FYJ4</accession>
<evidence type="ECO:0000256" key="1">
    <source>
        <dbReference type="ARBA" id="ARBA00022475"/>
    </source>
</evidence>
<dbReference type="GO" id="GO:0016740">
    <property type="term" value="F:transferase activity"/>
    <property type="evidence" value="ECO:0007669"/>
    <property type="project" value="UniProtKB-KW"/>
</dbReference>
<keyword evidence="7 8" id="KW-0472">Membrane</keyword>
<keyword evidence="3 10" id="KW-0808">Transferase</keyword>
<dbReference type="Proteomes" id="UP000618591">
    <property type="component" value="Unassembled WGS sequence"/>
</dbReference>
<evidence type="ECO:0000256" key="2">
    <source>
        <dbReference type="ARBA" id="ARBA00022676"/>
    </source>
</evidence>
<keyword evidence="4 8" id="KW-0812">Transmembrane</keyword>
<evidence type="ECO:0000256" key="8">
    <source>
        <dbReference type="SAM" id="Phobius"/>
    </source>
</evidence>
<keyword evidence="5" id="KW-0448">Lipopolysaccharide biosynthesis</keyword>
<dbReference type="PANTHER" id="PTHR48090">
    <property type="entry name" value="UNDECAPRENYL-PHOSPHATE 4-DEOXY-4-FORMAMIDO-L-ARABINOSE TRANSFERASE-RELATED"/>
    <property type="match status" value="1"/>
</dbReference>
<dbReference type="InterPro" id="IPR029044">
    <property type="entry name" value="Nucleotide-diphossugar_trans"/>
</dbReference>
<evidence type="ECO:0000256" key="6">
    <source>
        <dbReference type="ARBA" id="ARBA00022989"/>
    </source>
</evidence>
<reference evidence="11" key="1">
    <citation type="journal article" date="2019" name="Int. J. Syst. Evol. Microbiol.">
        <title>The Global Catalogue of Microorganisms (GCM) 10K type strain sequencing project: providing services to taxonomists for standard genome sequencing and annotation.</title>
        <authorList>
            <consortium name="The Broad Institute Genomics Platform"/>
            <consortium name="The Broad Institute Genome Sequencing Center for Infectious Disease"/>
            <person name="Wu L."/>
            <person name="Ma J."/>
        </authorList>
    </citation>
    <scope>NUCLEOTIDE SEQUENCE [LARGE SCALE GENOMIC DNA]</scope>
    <source>
        <strain evidence="11">CGMCC 1.10106</strain>
    </source>
</reference>
<evidence type="ECO:0000259" key="9">
    <source>
        <dbReference type="Pfam" id="PF00535"/>
    </source>
</evidence>
<dbReference type="InterPro" id="IPR050256">
    <property type="entry name" value="Glycosyltransferase_2"/>
</dbReference>
<name>A0ABQ1FYJ4_9SPHN</name>
<dbReference type="InterPro" id="IPR001173">
    <property type="entry name" value="Glyco_trans_2-like"/>
</dbReference>
<keyword evidence="1" id="KW-1003">Cell membrane</keyword>
<keyword evidence="11" id="KW-1185">Reference proteome</keyword>
<comment type="caution">
    <text evidence="10">The sequence shown here is derived from an EMBL/GenBank/DDBJ whole genome shotgun (WGS) entry which is preliminary data.</text>
</comment>
<evidence type="ECO:0000256" key="5">
    <source>
        <dbReference type="ARBA" id="ARBA00022985"/>
    </source>
</evidence>
<evidence type="ECO:0000313" key="11">
    <source>
        <dbReference type="Proteomes" id="UP000618591"/>
    </source>
</evidence>
<evidence type="ECO:0000256" key="7">
    <source>
        <dbReference type="ARBA" id="ARBA00023136"/>
    </source>
</evidence>
<sequence length="369" mass="40662">MRNPPPLTMSLLRPMRGDNALQQIRTLRLEGSKMFEGTSIGAGGRVQFAIVLPVYNDWVSFNRLLLDIQALFPRETFDIVIYAIDDCSDTLAQPLALNGPIAAVNIVRLSMNVGHQRAIAVGLVLAAERPSADWIAVMDADGEDRPEDLRTLVTMAADAPDKVFVALRKKRSEGVSFKLFYWLYVRAFKMLTGKSIRFGNFSVLPRRYAVRLAHNGNVWNHFAATLVQAKMPLEAIPTIRGTRYAGRSSMNFVSLVTHGLGAMSVFSEAIFVRIILMSGLLLGASLIGSLTVIAMRLFTFVTVPGWATSVLGFAALLSVQAIVTPILMAFMLLNNRSALQIVPKDTVLNLVESVIPIYEREAAEVPEQR</sequence>
<dbReference type="PANTHER" id="PTHR48090:SF3">
    <property type="entry name" value="UNDECAPRENYL-PHOSPHATE 4-DEOXY-4-FORMAMIDO-L-ARABINOSE TRANSFERASE"/>
    <property type="match status" value="1"/>
</dbReference>
<gene>
    <name evidence="10" type="ORF">GCM10011395_00340</name>
</gene>
<evidence type="ECO:0000256" key="3">
    <source>
        <dbReference type="ARBA" id="ARBA00022679"/>
    </source>
</evidence>
<protein>
    <submittedName>
        <fullName evidence="10">Glucosyl transferase</fullName>
    </submittedName>
</protein>
<feature type="domain" description="Glycosyltransferase 2-like" evidence="9">
    <location>
        <begin position="50"/>
        <end position="182"/>
    </location>
</feature>
<proteinExistence type="predicted"/>
<dbReference type="SUPFAM" id="SSF53448">
    <property type="entry name" value="Nucleotide-diphospho-sugar transferases"/>
    <property type="match status" value="1"/>
</dbReference>
<organism evidence="10 11">
    <name type="scientific">Sphingomonas psychrolutea</name>
    <dbReference type="NCBI Taxonomy" id="1259676"/>
    <lineage>
        <taxon>Bacteria</taxon>
        <taxon>Pseudomonadati</taxon>
        <taxon>Pseudomonadota</taxon>
        <taxon>Alphaproteobacteria</taxon>
        <taxon>Sphingomonadales</taxon>
        <taxon>Sphingomonadaceae</taxon>
        <taxon>Sphingomonas</taxon>
    </lineage>
</organism>